<organism evidence="4 5">
    <name type="scientific">Candidatus Ornithospirochaeta stercoravium</name>
    <dbReference type="NCBI Taxonomy" id="2840897"/>
    <lineage>
        <taxon>Bacteria</taxon>
        <taxon>Pseudomonadati</taxon>
        <taxon>Spirochaetota</taxon>
        <taxon>Spirochaetia</taxon>
        <taxon>Spirochaetales</taxon>
        <taxon>Spirochaetaceae</taxon>
        <taxon>Spirochaetaceae incertae sedis</taxon>
        <taxon>Candidatus Ornithospirochaeta</taxon>
    </lineage>
</organism>
<evidence type="ECO:0000313" key="4">
    <source>
        <dbReference type="EMBL" id="MBO8468795.1"/>
    </source>
</evidence>
<dbReference type="PANTHER" id="PTHR43278">
    <property type="entry name" value="NAD(P)H-DEPENDENT FMN-CONTAINING OXIDOREDUCTASE YWQN-RELATED"/>
    <property type="match status" value="1"/>
</dbReference>
<reference evidence="4" key="1">
    <citation type="submission" date="2020-10" db="EMBL/GenBank/DDBJ databases">
        <authorList>
            <person name="Gilroy R."/>
        </authorList>
    </citation>
    <scope>NUCLEOTIDE SEQUENCE</scope>
    <source>
        <strain evidence="4">14700</strain>
    </source>
</reference>
<dbReference type="PANTHER" id="PTHR43278:SF2">
    <property type="entry name" value="IRON-SULFUR FLAVOPROTEIN"/>
    <property type="match status" value="1"/>
</dbReference>
<dbReference type="InterPro" id="IPR003680">
    <property type="entry name" value="Flavodoxin_fold"/>
</dbReference>
<proteinExistence type="predicted"/>
<keyword evidence="1" id="KW-0285">Flavoprotein</keyword>
<protein>
    <submittedName>
        <fullName evidence="4">Flavodoxin family protein</fullName>
    </submittedName>
</protein>
<dbReference type="SUPFAM" id="SSF52218">
    <property type="entry name" value="Flavoproteins"/>
    <property type="match status" value="1"/>
</dbReference>
<name>A0A9D9IAJ6_9SPIO</name>
<feature type="domain" description="Flavodoxin-like fold" evidence="3">
    <location>
        <begin position="1"/>
        <end position="155"/>
    </location>
</feature>
<evidence type="ECO:0000313" key="5">
    <source>
        <dbReference type="Proteomes" id="UP000810292"/>
    </source>
</evidence>
<gene>
    <name evidence="4" type="ORF">IAA72_03300</name>
</gene>
<dbReference type="InterPro" id="IPR051796">
    <property type="entry name" value="ISF_SsuE-like"/>
</dbReference>
<evidence type="ECO:0000256" key="2">
    <source>
        <dbReference type="ARBA" id="ARBA00022643"/>
    </source>
</evidence>
<dbReference type="InterPro" id="IPR029039">
    <property type="entry name" value="Flavoprotein-like_sf"/>
</dbReference>
<accession>A0A9D9IAJ6</accession>
<keyword evidence="2" id="KW-0288">FMN</keyword>
<comment type="caution">
    <text evidence="4">The sequence shown here is derived from an EMBL/GenBank/DDBJ whole genome shotgun (WGS) entry which is preliminary data.</text>
</comment>
<reference evidence="4" key="2">
    <citation type="journal article" date="2021" name="PeerJ">
        <title>Extensive microbial diversity within the chicken gut microbiome revealed by metagenomics and culture.</title>
        <authorList>
            <person name="Gilroy R."/>
            <person name="Ravi A."/>
            <person name="Getino M."/>
            <person name="Pursley I."/>
            <person name="Horton D.L."/>
            <person name="Alikhan N.F."/>
            <person name="Baker D."/>
            <person name="Gharbi K."/>
            <person name="Hall N."/>
            <person name="Watson M."/>
            <person name="Adriaenssens E.M."/>
            <person name="Foster-Nyarko E."/>
            <person name="Jarju S."/>
            <person name="Secka A."/>
            <person name="Antonio M."/>
            <person name="Oren A."/>
            <person name="Chaudhuri R.R."/>
            <person name="La Ragione R."/>
            <person name="Hildebrand F."/>
            <person name="Pallen M.J."/>
        </authorList>
    </citation>
    <scope>NUCLEOTIDE SEQUENCE</scope>
    <source>
        <strain evidence="4">14700</strain>
    </source>
</reference>
<dbReference type="Pfam" id="PF02525">
    <property type="entry name" value="Flavodoxin_2"/>
    <property type="match status" value="1"/>
</dbReference>
<evidence type="ECO:0000256" key="1">
    <source>
        <dbReference type="ARBA" id="ARBA00022630"/>
    </source>
</evidence>
<dbReference type="EMBL" id="JADIMF010000052">
    <property type="protein sequence ID" value="MBO8468795.1"/>
    <property type="molecule type" value="Genomic_DNA"/>
</dbReference>
<dbReference type="Proteomes" id="UP000810292">
    <property type="component" value="Unassembled WGS sequence"/>
</dbReference>
<evidence type="ECO:0000259" key="3">
    <source>
        <dbReference type="Pfam" id="PF02525"/>
    </source>
</evidence>
<dbReference type="AlphaFoldDB" id="A0A9D9IAJ6"/>
<sequence length="177" mass="19827">MNITVVESSPHKNGSSNLLASSFIKGAEEKGHKVTVFDAAHSNIHPCLGCGRCGMNGDCVQRDDMEKLRDLMLSSDMVVFVTPLYYYGFSSQLKMTIDRWYSFTTRLSAKHLKTALIVAAWDSNDWTMNDIANHYHTLCRYMNFQDIGMILGKGCGSVMMTKSSPYVEKAYELGKSL</sequence>
<dbReference type="Gene3D" id="3.40.50.360">
    <property type="match status" value="1"/>
</dbReference>